<evidence type="ECO:0000313" key="6">
    <source>
        <dbReference type="Proteomes" id="UP000669179"/>
    </source>
</evidence>
<dbReference type="PANTHER" id="PTHR43056">
    <property type="entry name" value="PEPTIDASE S9 PROLYL OLIGOPEPTIDASE"/>
    <property type="match status" value="1"/>
</dbReference>
<accession>A0A939PV81</accession>
<dbReference type="InterPro" id="IPR000383">
    <property type="entry name" value="Xaa-Pro-like_dom"/>
</dbReference>
<dbReference type="Pfam" id="PF08530">
    <property type="entry name" value="PepX_C"/>
    <property type="match status" value="1"/>
</dbReference>
<sequence length="639" mass="67622">MPAALVAALAAAVQAPAANATTNAATASTAARTTASTKAPDKAPSTRAQSTSSGYGITVQRNLELKLRDGRVLRADVHMPTDPATGRPASGRFPVIVGFTPYGKTPSAAVGLSGFGGFNPDLVKHGYIGLMVDVPGTGGSTGKFDLFSPAEAKAGAEVVRWAARLPHSSGKVGMLGLSYVAIDQLFAAAEVGPHSPLKAIFPMAATIDPYRDLFTSGGALNVESPLGLVFGYGVTRVFTPFIEMAHDPAAALRLAYQNLLQAGPFELTFARDMLTNGARRYDNDYWKRRAPERILPKIVKNGVAVYLVGGLYDVFQSGEPLLYSGLQNAAAGRPVGAPMPKNAKASAKYQLLYGPWTHTSMGKDVDMTKLQLQWFDHWLKGRDTGITKTATPLHVKEPGGGSYDSAAYPPANAKPVHLSLRSGGRLTNEGPGAAEPADKISYNLLSNPCTRSTDQFAAGLLSQFVSACTDAQHKNDKDTLTYATAPLTRPMRLSGPIGVTLNATSNRPESQWSLTLEDVAPDGTSTDISGGAQLGSLRAVDAKRSWKGTPGNWIMPYHPLTKASGQKVPVGTPVRYDIQIRPAFTTLAAGHRLRLRVGTADFPHLIPLADLPQLLGGQYTVQHDPQRPSGIDLSVIGAP</sequence>
<protein>
    <submittedName>
        <fullName evidence="5">CocE/NonD family hydrolase</fullName>
    </submittedName>
</protein>
<feature type="compositionally biased region" description="Polar residues" evidence="2">
    <location>
        <begin position="46"/>
        <end position="55"/>
    </location>
</feature>
<dbReference type="Gene3D" id="1.10.3020.10">
    <property type="entry name" value="alpha-amino acid ester hydrolase ( Helical cap domain)"/>
    <property type="match status" value="1"/>
</dbReference>
<dbReference type="Gene3D" id="2.60.120.260">
    <property type="entry name" value="Galactose-binding domain-like"/>
    <property type="match status" value="1"/>
</dbReference>
<dbReference type="SUPFAM" id="SSF49785">
    <property type="entry name" value="Galactose-binding domain-like"/>
    <property type="match status" value="1"/>
</dbReference>
<dbReference type="Gene3D" id="3.40.50.1820">
    <property type="entry name" value="alpha/beta hydrolase"/>
    <property type="match status" value="1"/>
</dbReference>
<name>A0A939PV81_9ACTN</name>
<keyword evidence="6" id="KW-1185">Reference proteome</keyword>
<dbReference type="SMART" id="SM00939">
    <property type="entry name" value="PepX_C"/>
    <property type="match status" value="1"/>
</dbReference>
<feature type="region of interest" description="Disordered" evidence="2">
    <location>
        <begin position="31"/>
        <end position="55"/>
    </location>
</feature>
<reference evidence="5" key="1">
    <citation type="submission" date="2021-03" db="EMBL/GenBank/DDBJ databases">
        <authorList>
            <person name="Kanchanasin P."/>
            <person name="Saeng-In P."/>
            <person name="Phongsopitanun W."/>
            <person name="Yuki M."/>
            <person name="Kudo T."/>
            <person name="Ohkuma M."/>
            <person name="Tanasupawat S."/>
        </authorList>
    </citation>
    <scope>NUCLEOTIDE SEQUENCE</scope>
    <source>
        <strain evidence="5">GKU 128</strain>
    </source>
</reference>
<evidence type="ECO:0000256" key="2">
    <source>
        <dbReference type="SAM" id="MobiDB-lite"/>
    </source>
</evidence>
<dbReference type="AlphaFoldDB" id="A0A939PV81"/>
<keyword evidence="1 5" id="KW-0378">Hydrolase</keyword>
<feature type="domain" description="Xaa-Pro dipeptidyl-peptidase C-terminal" evidence="4">
    <location>
        <begin position="372"/>
        <end position="632"/>
    </location>
</feature>
<dbReference type="EMBL" id="JAGEOJ010000039">
    <property type="protein sequence ID" value="MBO2455629.1"/>
    <property type="molecule type" value="Genomic_DNA"/>
</dbReference>
<dbReference type="GO" id="GO:0008239">
    <property type="term" value="F:dipeptidyl-peptidase activity"/>
    <property type="evidence" value="ECO:0007669"/>
    <property type="project" value="InterPro"/>
</dbReference>
<feature type="signal peptide" evidence="3">
    <location>
        <begin position="1"/>
        <end position="20"/>
    </location>
</feature>
<dbReference type="InterPro" id="IPR005674">
    <property type="entry name" value="CocE/Ser_esterase"/>
</dbReference>
<comment type="caution">
    <text evidence="5">The sequence shown here is derived from an EMBL/GenBank/DDBJ whole genome shotgun (WGS) entry which is preliminary data.</text>
</comment>
<proteinExistence type="predicted"/>
<dbReference type="Proteomes" id="UP000669179">
    <property type="component" value="Unassembled WGS sequence"/>
</dbReference>
<dbReference type="NCBIfam" id="TIGR00976">
    <property type="entry name" value="CocE_NonD"/>
    <property type="match status" value="1"/>
</dbReference>
<dbReference type="InterPro" id="IPR013736">
    <property type="entry name" value="Xaa-Pro_dipept_C"/>
</dbReference>
<dbReference type="PANTHER" id="PTHR43056:SF10">
    <property type="entry name" value="COCE_NOND FAMILY, PUTATIVE (AFU_ORTHOLOGUE AFUA_7G00600)-RELATED"/>
    <property type="match status" value="1"/>
</dbReference>
<organism evidence="5 6">
    <name type="scientific">Actinomadura barringtoniae</name>
    <dbReference type="NCBI Taxonomy" id="1427535"/>
    <lineage>
        <taxon>Bacteria</taxon>
        <taxon>Bacillati</taxon>
        <taxon>Actinomycetota</taxon>
        <taxon>Actinomycetes</taxon>
        <taxon>Streptosporangiales</taxon>
        <taxon>Thermomonosporaceae</taxon>
        <taxon>Actinomadura</taxon>
    </lineage>
</organism>
<evidence type="ECO:0000256" key="3">
    <source>
        <dbReference type="SAM" id="SignalP"/>
    </source>
</evidence>
<feature type="chain" id="PRO_5037190714" evidence="3">
    <location>
        <begin position="21"/>
        <end position="639"/>
    </location>
</feature>
<gene>
    <name evidence="5" type="ORF">J4573_51740</name>
</gene>
<keyword evidence="3" id="KW-0732">Signal</keyword>
<dbReference type="InterPro" id="IPR050585">
    <property type="entry name" value="Xaa-Pro_dipeptidyl-ppase/CocE"/>
</dbReference>
<evidence type="ECO:0000313" key="5">
    <source>
        <dbReference type="EMBL" id="MBO2455629.1"/>
    </source>
</evidence>
<evidence type="ECO:0000259" key="4">
    <source>
        <dbReference type="SMART" id="SM00939"/>
    </source>
</evidence>
<evidence type="ECO:0000256" key="1">
    <source>
        <dbReference type="ARBA" id="ARBA00022801"/>
    </source>
</evidence>
<dbReference type="InterPro" id="IPR008979">
    <property type="entry name" value="Galactose-bd-like_sf"/>
</dbReference>
<dbReference type="InterPro" id="IPR029058">
    <property type="entry name" value="AB_hydrolase_fold"/>
</dbReference>
<dbReference type="SUPFAM" id="SSF53474">
    <property type="entry name" value="alpha/beta-Hydrolases"/>
    <property type="match status" value="1"/>
</dbReference>
<dbReference type="Pfam" id="PF02129">
    <property type="entry name" value="Peptidase_S15"/>
    <property type="match status" value="1"/>
</dbReference>